<protein>
    <submittedName>
        <fullName evidence="5">LacI family DNA-binding transcriptional regulator</fullName>
    </submittedName>
</protein>
<dbReference type="Gene3D" id="1.10.260.40">
    <property type="entry name" value="lambda repressor-like DNA-binding domains"/>
    <property type="match status" value="1"/>
</dbReference>
<dbReference type="PRINTS" id="PR00036">
    <property type="entry name" value="HTHLACI"/>
</dbReference>
<name>A0ABU8FE82_9BACI</name>
<dbReference type="RefSeq" id="WP_336471175.1">
    <property type="nucleotide sequence ID" value="NZ_JBAWSX010000001.1"/>
</dbReference>
<organism evidence="5 6">
    <name type="scientific">Bacillus bruguierae</name>
    <dbReference type="NCBI Taxonomy" id="3127667"/>
    <lineage>
        <taxon>Bacteria</taxon>
        <taxon>Bacillati</taxon>
        <taxon>Bacillota</taxon>
        <taxon>Bacilli</taxon>
        <taxon>Bacillales</taxon>
        <taxon>Bacillaceae</taxon>
        <taxon>Bacillus</taxon>
    </lineage>
</organism>
<dbReference type="SMART" id="SM00354">
    <property type="entry name" value="HTH_LACI"/>
    <property type="match status" value="1"/>
</dbReference>
<gene>
    <name evidence="5" type="ORF">WAZ07_02445</name>
</gene>
<dbReference type="InterPro" id="IPR000843">
    <property type="entry name" value="HTH_LacI"/>
</dbReference>
<feature type="domain" description="HTH lacI-type" evidence="4">
    <location>
        <begin position="12"/>
        <end position="66"/>
    </location>
</feature>
<dbReference type="PROSITE" id="PS50932">
    <property type="entry name" value="HTH_LACI_2"/>
    <property type="match status" value="1"/>
</dbReference>
<evidence type="ECO:0000256" key="2">
    <source>
        <dbReference type="ARBA" id="ARBA00023125"/>
    </source>
</evidence>
<dbReference type="PANTHER" id="PTHR30146">
    <property type="entry name" value="LACI-RELATED TRANSCRIPTIONAL REPRESSOR"/>
    <property type="match status" value="1"/>
</dbReference>
<evidence type="ECO:0000256" key="1">
    <source>
        <dbReference type="ARBA" id="ARBA00023015"/>
    </source>
</evidence>
<dbReference type="PANTHER" id="PTHR30146:SF136">
    <property type="entry name" value="NTD BIOSYNTHESIS OPERON REGULATOR NTDR"/>
    <property type="match status" value="1"/>
</dbReference>
<dbReference type="EMBL" id="JBAWSX010000001">
    <property type="protein sequence ID" value="MEI4800196.1"/>
    <property type="molecule type" value="Genomic_DNA"/>
</dbReference>
<accession>A0ABU8FE82</accession>
<keyword evidence="2 5" id="KW-0238">DNA-binding</keyword>
<keyword evidence="3" id="KW-0804">Transcription</keyword>
<dbReference type="PROSITE" id="PS00356">
    <property type="entry name" value="HTH_LACI_1"/>
    <property type="match status" value="1"/>
</dbReference>
<proteinExistence type="predicted"/>
<dbReference type="CDD" id="cd01392">
    <property type="entry name" value="HTH_LacI"/>
    <property type="match status" value="1"/>
</dbReference>
<dbReference type="Pfam" id="PF00356">
    <property type="entry name" value="LacI"/>
    <property type="match status" value="1"/>
</dbReference>
<keyword evidence="1" id="KW-0805">Transcription regulation</keyword>
<dbReference type="GO" id="GO:0003677">
    <property type="term" value="F:DNA binding"/>
    <property type="evidence" value="ECO:0007669"/>
    <property type="project" value="UniProtKB-KW"/>
</dbReference>
<dbReference type="SUPFAM" id="SSF53822">
    <property type="entry name" value="Periplasmic binding protein-like I"/>
    <property type="match status" value="1"/>
</dbReference>
<dbReference type="InterPro" id="IPR028082">
    <property type="entry name" value="Peripla_BP_I"/>
</dbReference>
<dbReference type="Pfam" id="PF13377">
    <property type="entry name" value="Peripla_BP_3"/>
    <property type="match status" value="1"/>
</dbReference>
<dbReference type="CDD" id="cd06286">
    <property type="entry name" value="PBP1_CcpB-like"/>
    <property type="match status" value="1"/>
</dbReference>
<sequence>MRYRSRGRVKISTIEDIAKLAGVSKATVSRVINHHPYVRSELRERVQAIIDEKNYVPVAVAKDLRRLQTNLIGVVVPNLHHPFFGKLIQEISNILKEDCYDVVILQSNYAPEREREFIHYVRTKKLDGLIFTTLSLSIEEVECVSTSGMIVICNEHVETELISTVQFDEERAGYLGTKHLLEKGYTRIAFCYDTLKSKAQRKRYKGYKKALCEHHLSLQQEWIFRNCYGLKDGKRMIQMMQSMKNAPDAMFTGSDEIAAGMIMEAQRMGICIPKDFGVIGFDNQELSVMMSPSITTVSTSIASMAKHSIILLHKQSQGEGVQRIQLPISVIERESTRREEGHVSYRPLTVS</sequence>
<evidence type="ECO:0000313" key="5">
    <source>
        <dbReference type="EMBL" id="MEI4800196.1"/>
    </source>
</evidence>
<dbReference type="Proteomes" id="UP001372526">
    <property type="component" value="Unassembled WGS sequence"/>
</dbReference>
<evidence type="ECO:0000256" key="3">
    <source>
        <dbReference type="ARBA" id="ARBA00023163"/>
    </source>
</evidence>
<comment type="caution">
    <text evidence="5">The sequence shown here is derived from an EMBL/GenBank/DDBJ whole genome shotgun (WGS) entry which is preliminary data.</text>
</comment>
<dbReference type="SUPFAM" id="SSF47413">
    <property type="entry name" value="lambda repressor-like DNA-binding domains"/>
    <property type="match status" value="1"/>
</dbReference>
<dbReference type="Gene3D" id="3.40.50.2300">
    <property type="match status" value="2"/>
</dbReference>
<evidence type="ECO:0000313" key="6">
    <source>
        <dbReference type="Proteomes" id="UP001372526"/>
    </source>
</evidence>
<evidence type="ECO:0000259" key="4">
    <source>
        <dbReference type="PROSITE" id="PS50932"/>
    </source>
</evidence>
<dbReference type="InterPro" id="IPR046335">
    <property type="entry name" value="LacI/GalR-like_sensor"/>
</dbReference>
<keyword evidence="6" id="KW-1185">Reference proteome</keyword>
<dbReference type="InterPro" id="IPR010982">
    <property type="entry name" value="Lambda_DNA-bd_dom_sf"/>
</dbReference>
<reference evidence="5 6" key="1">
    <citation type="submission" date="2024-01" db="EMBL/GenBank/DDBJ databases">
        <title>Seven novel Bacillus-like species.</title>
        <authorList>
            <person name="Liu G."/>
        </authorList>
    </citation>
    <scope>NUCLEOTIDE SEQUENCE [LARGE SCALE GENOMIC DNA]</scope>
    <source>
        <strain evidence="5 6">FJAT-51639</strain>
    </source>
</reference>